<reference evidence="11 12" key="1">
    <citation type="journal article" date="2016" name="Nat. Commun.">
        <title>Thousands of microbial genomes shed light on interconnected biogeochemical processes in an aquifer system.</title>
        <authorList>
            <person name="Anantharaman K."/>
            <person name="Brown C.T."/>
            <person name="Hug L.A."/>
            <person name="Sharon I."/>
            <person name="Castelle C.J."/>
            <person name="Probst A.J."/>
            <person name="Thomas B.C."/>
            <person name="Singh A."/>
            <person name="Wilkins M.J."/>
            <person name="Karaoz U."/>
            <person name="Brodie E.L."/>
            <person name="Williams K.H."/>
            <person name="Hubbard S.S."/>
            <person name="Banfield J.F."/>
        </authorList>
    </citation>
    <scope>NUCLEOTIDE SEQUENCE [LARGE SCALE GENOMIC DNA]</scope>
</reference>
<dbReference type="GO" id="GO:0005886">
    <property type="term" value="C:plasma membrane"/>
    <property type="evidence" value="ECO:0007669"/>
    <property type="project" value="UniProtKB-SubCell"/>
</dbReference>
<keyword evidence="8 10" id="KW-0139">CF(1)</keyword>
<evidence type="ECO:0000256" key="5">
    <source>
        <dbReference type="ARBA" id="ARBA00022781"/>
    </source>
</evidence>
<evidence type="ECO:0000256" key="6">
    <source>
        <dbReference type="ARBA" id="ARBA00023065"/>
    </source>
</evidence>
<dbReference type="EMBL" id="MHIB01000003">
    <property type="protein sequence ID" value="OGY45324.1"/>
    <property type="molecule type" value="Genomic_DNA"/>
</dbReference>
<evidence type="ECO:0000256" key="7">
    <source>
        <dbReference type="ARBA" id="ARBA00023136"/>
    </source>
</evidence>
<name>A0A1G1XZG9_9BACT</name>
<dbReference type="GO" id="GO:0042777">
    <property type="term" value="P:proton motive force-driven plasma membrane ATP synthesis"/>
    <property type="evidence" value="ECO:0007669"/>
    <property type="project" value="UniProtKB-UniRule"/>
</dbReference>
<comment type="function">
    <text evidence="1 10">Produces ATP from ADP in the presence of a proton gradient across the membrane. The gamma chain is believed to be important in regulating ATPase activity and the flow of protons through the CF(0) complex.</text>
</comment>
<evidence type="ECO:0000256" key="3">
    <source>
        <dbReference type="ARBA" id="ARBA00007681"/>
    </source>
</evidence>
<dbReference type="InterPro" id="IPR035968">
    <property type="entry name" value="ATP_synth_F1_ATPase_gsu"/>
</dbReference>
<comment type="subunit">
    <text evidence="10">F-type ATPases have 2 components, CF(1) - the catalytic core - and CF(0) - the membrane proton channel. CF(1) has five subunits: alpha(3), beta(3), gamma(1), delta(1), epsilon(1). CF(0) has three main subunits: a, b and c.</text>
</comment>
<keyword evidence="9 10" id="KW-0066">ATP synthesis</keyword>
<dbReference type="PANTHER" id="PTHR11693">
    <property type="entry name" value="ATP SYNTHASE GAMMA CHAIN"/>
    <property type="match status" value="1"/>
</dbReference>
<comment type="similarity">
    <text evidence="3 10">Belongs to the ATPase gamma chain family.</text>
</comment>
<dbReference type="PANTHER" id="PTHR11693:SF22">
    <property type="entry name" value="ATP SYNTHASE SUBUNIT GAMMA, MITOCHONDRIAL"/>
    <property type="match status" value="1"/>
</dbReference>
<dbReference type="NCBIfam" id="TIGR01146">
    <property type="entry name" value="ATPsyn_F1gamma"/>
    <property type="match status" value="1"/>
</dbReference>
<dbReference type="GO" id="GO:0045259">
    <property type="term" value="C:proton-transporting ATP synthase complex"/>
    <property type="evidence" value="ECO:0007669"/>
    <property type="project" value="UniProtKB-KW"/>
</dbReference>
<evidence type="ECO:0000313" key="12">
    <source>
        <dbReference type="Proteomes" id="UP000178930"/>
    </source>
</evidence>
<dbReference type="Proteomes" id="UP000178930">
    <property type="component" value="Unassembled WGS sequence"/>
</dbReference>
<proteinExistence type="inferred from homology"/>
<sequence>MAQTTKIIRRRLRSINNTKKITKAMEMVAAVKMRKATMAALAARPYALAGWEMALRLVRKVALDQHPLLIQENKSKKVLLVLFSGNRGLCGGFNSRIVSQAILEVLERKNQGASEIDWVTVGRKGTEFLIRQRQKVIAEFEKPEIAEEITEILALTQMITQAYLAGDYGHVVLAYTDFISPLVQKPRIRQLLPFLFQPDLALGAVGEQNESGINLSQKTGEANFEFLFEPSPIQVLNQLLPRLIEIQLYQALLESSASEHSARMLAMKNASEAAVDLIEDLTLLYNQARQSNITREIAEISVGKAALESE</sequence>
<organism evidence="11 12">
    <name type="scientific">Candidatus Buchananbacteria bacterium RIFCSPHIGHO2_01_FULL_39_14</name>
    <dbReference type="NCBI Taxonomy" id="1797532"/>
    <lineage>
        <taxon>Bacteria</taxon>
        <taxon>Candidatus Buchananiibacteriota</taxon>
    </lineage>
</organism>
<dbReference type="GO" id="GO:0046933">
    <property type="term" value="F:proton-transporting ATP synthase activity, rotational mechanism"/>
    <property type="evidence" value="ECO:0007669"/>
    <property type="project" value="UniProtKB-UniRule"/>
</dbReference>
<dbReference type="Gene3D" id="3.40.1380.10">
    <property type="match status" value="1"/>
</dbReference>
<dbReference type="HAMAP" id="MF_00815">
    <property type="entry name" value="ATP_synth_gamma_bact"/>
    <property type="match status" value="1"/>
</dbReference>
<evidence type="ECO:0000313" key="11">
    <source>
        <dbReference type="EMBL" id="OGY45324.1"/>
    </source>
</evidence>
<keyword evidence="6 10" id="KW-0406">Ion transport</keyword>
<dbReference type="STRING" id="1797532.A2729_00610"/>
<dbReference type="AlphaFoldDB" id="A0A1G1XZG9"/>
<gene>
    <name evidence="10" type="primary">atpG</name>
    <name evidence="11" type="ORF">A2729_00610</name>
</gene>
<dbReference type="CDD" id="cd12151">
    <property type="entry name" value="F1-ATPase_gamma"/>
    <property type="match status" value="1"/>
</dbReference>
<comment type="caution">
    <text evidence="11">The sequence shown here is derived from an EMBL/GenBank/DDBJ whole genome shotgun (WGS) entry which is preliminary data.</text>
</comment>
<dbReference type="Pfam" id="PF00231">
    <property type="entry name" value="ATP-synt"/>
    <property type="match status" value="1"/>
</dbReference>
<comment type="subcellular location">
    <subcellularLocation>
        <location evidence="10">Cell membrane</location>
        <topology evidence="10">Peripheral membrane protein</topology>
    </subcellularLocation>
    <subcellularLocation>
        <location evidence="2">Membrane</location>
        <topology evidence="2">Peripheral membrane protein</topology>
    </subcellularLocation>
</comment>
<dbReference type="GO" id="GO:0005524">
    <property type="term" value="F:ATP binding"/>
    <property type="evidence" value="ECO:0007669"/>
    <property type="project" value="UniProtKB-UniRule"/>
</dbReference>
<evidence type="ECO:0000256" key="4">
    <source>
        <dbReference type="ARBA" id="ARBA00022448"/>
    </source>
</evidence>
<keyword evidence="10" id="KW-1003">Cell membrane</keyword>
<evidence type="ECO:0000256" key="1">
    <source>
        <dbReference type="ARBA" id="ARBA00003456"/>
    </source>
</evidence>
<dbReference type="PRINTS" id="PR00126">
    <property type="entry name" value="ATPASEGAMMA"/>
</dbReference>
<dbReference type="SUPFAM" id="SSF52943">
    <property type="entry name" value="ATP synthase (F1-ATPase), gamma subunit"/>
    <property type="match status" value="1"/>
</dbReference>
<accession>A0A1G1XZG9</accession>
<keyword evidence="5 10" id="KW-0375">Hydrogen ion transport</keyword>
<evidence type="ECO:0000256" key="10">
    <source>
        <dbReference type="HAMAP-Rule" id="MF_00815"/>
    </source>
</evidence>
<dbReference type="InterPro" id="IPR000131">
    <property type="entry name" value="ATP_synth_F1_gsu"/>
</dbReference>
<protein>
    <recommendedName>
        <fullName evidence="10">ATP synthase gamma chain</fullName>
    </recommendedName>
    <alternativeName>
        <fullName evidence="10">ATP synthase F1 sector gamma subunit</fullName>
    </alternativeName>
    <alternativeName>
        <fullName evidence="10">F-ATPase gamma subunit</fullName>
    </alternativeName>
</protein>
<evidence type="ECO:0000256" key="9">
    <source>
        <dbReference type="ARBA" id="ARBA00023310"/>
    </source>
</evidence>
<evidence type="ECO:0000256" key="2">
    <source>
        <dbReference type="ARBA" id="ARBA00004170"/>
    </source>
</evidence>
<evidence type="ECO:0000256" key="8">
    <source>
        <dbReference type="ARBA" id="ARBA00023196"/>
    </source>
</evidence>
<keyword evidence="4 10" id="KW-0813">Transport</keyword>
<keyword evidence="7 10" id="KW-0472">Membrane</keyword>
<dbReference type="Gene3D" id="1.10.287.80">
    <property type="entry name" value="ATP synthase, gamma subunit, helix hairpin domain"/>
    <property type="match status" value="2"/>
</dbReference>